<proteinExistence type="predicted"/>
<evidence type="ECO:0000313" key="1">
    <source>
        <dbReference type="EMBL" id="KAF2106902.1"/>
    </source>
</evidence>
<dbReference type="AlphaFoldDB" id="A0A6A5YI30"/>
<sequence length="300" mass="33884">MSSNENTSTAPASRPDGILKIIRSAQADIGLNFLFNNWFLSLEYDEGTDAIQPFDIKDPSLWGAQWLLNNPVDWEDYEVAWFPGDEHTGAKEGFLDAMRAQAMAYERWVAGQGFGEEGSVEKERDFCVESICMLHDWMERSESFHNDGKPRLEENAKEVPKDRVLGGCGLCGKKLHHADDGHRPVVIRCHEDEKDCCVFGASCFEKFLSADYDRYVKYSAVFADLEIKVLPVLESIYAKTKTGELTREQAEAEGHSTRAALYKEAGLEPDALPPHQTTKKCPTCNNRFNKWRKLITHPGT</sequence>
<evidence type="ECO:0000313" key="2">
    <source>
        <dbReference type="Proteomes" id="UP000799770"/>
    </source>
</evidence>
<organism evidence="1 2">
    <name type="scientific">Lophiotrema nucula</name>
    <dbReference type="NCBI Taxonomy" id="690887"/>
    <lineage>
        <taxon>Eukaryota</taxon>
        <taxon>Fungi</taxon>
        <taxon>Dikarya</taxon>
        <taxon>Ascomycota</taxon>
        <taxon>Pezizomycotina</taxon>
        <taxon>Dothideomycetes</taxon>
        <taxon>Pleosporomycetidae</taxon>
        <taxon>Pleosporales</taxon>
        <taxon>Lophiotremataceae</taxon>
        <taxon>Lophiotrema</taxon>
    </lineage>
</organism>
<protein>
    <submittedName>
        <fullName evidence="1">Uncharacterized protein</fullName>
    </submittedName>
</protein>
<dbReference type="Proteomes" id="UP000799770">
    <property type="component" value="Unassembled WGS sequence"/>
</dbReference>
<accession>A0A6A5YI30</accession>
<gene>
    <name evidence="1" type="ORF">BDV96DRAFT_654235</name>
</gene>
<dbReference type="EMBL" id="ML977358">
    <property type="protein sequence ID" value="KAF2106902.1"/>
    <property type="molecule type" value="Genomic_DNA"/>
</dbReference>
<name>A0A6A5YI30_9PLEO</name>
<reference evidence="1" key="1">
    <citation type="journal article" date="2020" name="Stud. Mycol.">
        <title>101 Dothideomycetes genomes: a test case for predicting lifestyles and emergence of pathogens.</title>
        <authorList>
            <person name="Haridas S."/>
            <person name="Albert R."/>
            <person name="Binder M."/>
            <person name="Bloem J."/>
            <person name="Labutti K."/>
            <person name="Salamov A."/>
            <person name="Andreopoulos B."/>
            <person name="Baker S."/>
            <person name="Barry K."/>
            <person name="Bills G."/>
            <person name="Bluhm B."/>
            <person name="Cannon C."/>
            <person name="Castanera R."/>
            <person name="Culley D."/>
            <person name="Daum C."/>
            <person name="Ezra D."/>
            <person name="Gonzalez J."/>
            <person name="Henrissat B."/>
            <person name="Kuo A."/>
            <person name="Liang C."/>
            <person name="Lipzen A."/>
            <person name="Lutzoni F."/>
            <person name="Magnuson J."/>
            <person name="Mondo S."/>
            <person name="Nolan M."/>
            <person name="Ohm R."/>
            <person name="Pangilinan J."/>
            <person name="Park H.-J."/>
            <person name="Ramirez L."/>
            <person name="Alfaro M."/>
            <person name="Sun H."/>
            <person name="Tritt A."/>
            <person name="Yoshinaga Y."/>
            <person name="Zwiers L.-H."/>
            <person name="Turgeon B."/>
            <person name="Goodwin S."/>
            <person name="Spatafora J."/>
            <person name="Crous P."/>
            <person name="Grigoriev I."/>
        </authorList>
    </citation>
    <scope>NUCLEOTIDE SEQUENCE</scope>
    <source>
        <strain evidence="1">CBS 627.86</strain>
    </source>
</reference>
<keyword evidence="2" id="KW-1185">Reference proteome</keyword>